<feature type="transmembrane region" description="Helical" evidence="8">
    <location>
        <begin position="577"/>
        <end position="595"/>
    </location>
</feature>
<evidence type="ECO:0000256" key="1">
    <source>
        <dbReference type="ARBA" id="ARBA00004167"/>
    </source>
</evidence>
<feature type="domain" description="ABC transmembrane type-1" evidence="9">
    <location>
        <begin position="581"/>
        <end position="860"/>
    </location>
</feature>
<dbReference type="Gene3D" id="1.20.1560.10">
    <property type="entry name" value="ABC transporter type 1, transmembrane domain"/>
    <property type="match status" value="1"/>
</dbReference>
<keyword evidence="7" id="KW-0175">Coiled coil</keyword>
<name>A0A0J7K207_LASNI</name>
<dbReference type="PANTHER" id="PTHR30386:SF28">
    <property type="entry name" value="EXPORTED PROTEIN"/>
    <property type="match status" value="1"/>
</dbReference>
<dbReference type="SUPFAM" id="SSF51230">
    <property type="entry name" value="Single hybrid motif"/>
    <property type="match status" value="1"/>
</dbReference>
<dbReference type="CDD" id="cd18567">
    <property type="entry name" value="ABC_6TM_CvaB_RaxB_like"/>
    <property type="match status" value="1"/>
</dbReference>
<dbReference type="GO" id="GO:0016020">
    <property type="term" value="C:membrane"/>
    <property type="evidence" value="ECO:0007669"/>
    <property type="project" value="UniProtKB-SubCell"/>
</dbReference>
<dbReference type="CDD" id="cd02419">
    <property type="entry name" value="Peptidase_C39C"/>
    <property type="match status" value="1"/>
</dbReference>
<feature type="transmembrane region" description="Helical" evidence="8">
    <location>
        <begin position="716"/>
        <end position="739"/>
    </location>
</feature>
<evidence type="ECO:0000256" key="7">
    <source>
        <dbReference type="SAM" id="Coils"/>
    </source>
</evidence>
<evidence type="ECO:0000256" key="6">
    <source>
        <dbReference type="ARBA" id="ARBA00023136"/>
    </source>
</evidence>
<dbReference type="Gene3D" id="2.40.50.100">
    <property type="match status" value="1"/>
</dbReference>
<sequence length="876" mass="99133">MTDPSPFRKEALAHQKLKWNGKALLISGLSPLWVAVLSLTFLLALLIIVICGNYTHRVNVSGEIVTQPHAINLYAPQQGFIAKIFVSIGTKVRKGQTLYLLDIDRATHTGYLSSRSAELIQLQLNKLESIIATTQEDKRRTLENLEQQLAFYQKNLKTSRNMAEQAHKGVDFMRSNMKDYTAYQHRGLITKDQTASQSYMYYQQEFSYQNLYSQAMQDELQITNLQSQLVTRAAELDNQIAQYEYQHESLQRQLTETEAKGTIIINAPAAGRVESLSVTLGQMVNAGDSLAQLSPGSESSYRLVLWLPNNSAPYVHSNELINIRYDAFPFEKFGQFSGRIESVSSIPASPQEMSTYSNKPTPQGNHNDSYYKVIVKPAQTRFTYQHRQLVLSTGMRAQATLFLERRPLYQWMLTPFYDIRKSVPQIIQTEAAECSLACLAMICAFYSLELDMLHLRQRYGISAHGATLTQLIAIANALKLKSRPLSLDLDELKELKTPCILHWDFNHFVVLIAIKRSQVIIHDPAFGRRVLGIEEVSQHFTGIALELWPNTDFVTETQQSRLKLRSLMKHVQGLKGFLLKIFCLSVVIEAINLLMPVGTQLVMDHVIIAEDHSLLAIICIGLIFFMLFRSFISMIRAWISIVMGSMIHVQWKAGLFDHMMKLPLAYFEKRKLGDIQSRFVSLDTIRSTFTTSIVGSIIDAIMSIGLLIMMLLYGSWLVWVVIGFTAIYAALRLATYHFYRHASEERIIKDARAGSHLMETLYGIGTIKALNLAPTRAQFWLNLTIDAINAGIRITKLDMLFGGINTLISTLDQITILWLGANRVIDGHITLGMFVAFNAYRGQFSERAANLVNVVLQLRMLSLHNERIADIALTES</sequence>
<dbReference type="STRING" id="67767.A0A0J7K207"/>
<dbReference type="PROSITE" id="PS50929">
    <property type="entry name" value="ABC_TM1F"/>
    <property type="match status" value="1"/>
</dbReference>
<dbReference type="GO" id="GO:0006508">
    <property type="term" value="P:proteolysis"/>
    <property type="evidence" value="ECO:0007669"/>
    <property type="project" value="InterPro"/>
</dbReference>
<dbReference type="SUPFAM" id="SSF90123">
    <property type="entry name" value="ABC transporter transmembrane region"/>
    <property type="match status" value="1"/>
</dbReference>
<evidence type="ECO:0000313" key="11">
    <source>
        <dbReference type="EMBL" id="KMQ84478.1"/>
    </source>
</evidence>
<organism evidence="11 12">
    <name type="scientific">Lasius niger</name>
    <name type="common">Black garden ant</name>
    <dbReference type="NCBI Taxonomy" id="67767"/>
    <lineage>
        <taxon>Eukaryota</taxon>
        <taxon>Metazoa</taxon>
        <taxon>Ecdysozoa</taxon>
        <taxon>Arthropoda</taxon>
        <taxon>Hexapoda</taxon>
        <taxon>Insecta</taxon>
        <taxon>Pterygota</taxon>
        <taxon>Neoptera</taxon>
        <taxon>Endopterygota</taxon>
        <taxon>Hymenoptera</taxon>
        <taxon>Apocrita</taxon>
        <taxon>Aculeata</taxon>
        <taxon>Formicoidea</taxon>
        <taxon>Formicidae</taxon>
        <taxon>Formicinae</taxon>
        <taxon>Lasius</taxon>
        <taxon>Lasius</taxon>
    </lineage>
</organism>
<dbReference type="GO" id="GO:0140359">
    <property type="term" value="F:ABC-type transporter activity"/>
    <property type="evidence" value="ECO:0007669"/>
    <property type="project" value="InterPro"/>
</dbReference>
<evidence type="ECO:0000259" key="10">
    <source>
        <dbReference type="PROSITE" id="PS50990"/>
    </source>
</evidence>
<gene>
    <name evidence="11" type="ORF">RF55_17676</name>
</gene>
<evidence type="ECO:0000256" key="3">
    <source>
        <dbReference type="ARBA" id="ARBA00022448"/>
    </source>
</evidence>
<evidence type="ECO:0000256" key="2">
    <source>
        <dbReference type="ARBA" id="ARBA00009477"/>
    </source>
</evidence>
<feature type="non-terminal residue" evidence="11">
    <location>
        <position position="876"/>
    </location>
</feature>
<feature type="coiled-coil region" evidence="7">
    <location>
        <begin position="233"/>
        <end position="260"/>
    </location>
</feature>
<dbReference type="InterPro" id="IPR011053">
    <property type="entry name" value="Single_hybrid_motif"/>
</dbReference>
<evidence type="ECO:0000256" key="5">
    <source>
        <dbReference type="ARBA" id="ARBA00022989"/>
    </source>
</evidence>
<feature type="transmembrane region" description="Helical" evidence="8">
    <location>
        <begin position="688"/>
        <end position="710"/>
    </location>
</feature>
<comment type="subcellular location">
    <subcellularLocation>
        <location evidence="1">Membrane</location>
        <topology evidence="1">Single-pass membrane protein</topology>
    </subcellularLocation>
</comment>
<dbReference type="GO" id="GO:0005524">
    <property type="term" value="F:ATP binding"/>
    <property type="evidence" value="ECO:0007669"/>
    <property type="project" value="InterPro"/>
</dbReference>
<proteinExistence type="inferred from homology"/>
<comment type="similarity">
    <text evidence="2">Belongs to the membrane fusion protein (MFP) (TC 8.A.1) family.</text>
</comment>
<feature type="coiled-coil region" evidence="7">
    <location>
        <begin position="117"/>
        <end position="162"/>
    </location>
</feature>
<comment type="caution">
    <text evidence="11">The sequence shown here is derived from an EMBL/GenBank/DDBJ whole genome shotgun (WGS) entry which is preliminary data.</text>
</comment>
<keyword evidence="6 8" id="KW-0472">Membrane</keyword>
<dbReference type="Proteomes" id="UP000036403">
    <property type="component" value="Unassembled WGS sequence"/>
</dbReference>
<dbReference type="PaxDb" id="67767-A0A0J7K207"/>
<dbReference type="PANTHER" id="PTHR30386">
    <property type="entry name" value="MEMBRANE FUSION SUBUNIT OF EMRAB-TOLC MULTIDRUG EFFLUX PUMP"/>
    <property type="match status" value="1"/>
</dbReference>
<dbReference type="AlphaFoldDB" id="A0A0J7K207"/>
<dbReference type="InterPro" id="IPR011527">
    <property type="entry name" value="ABC1_TM_dom"/>
</dbReference>
<dbReference type="PROSITE" id="PS00543">
    <property type="entry name" value="HLYD_FAMILY"/>
    <property type="match status" value="1"/>
</dbReference>
<feature type="transmembrane region" description="Helical" evidence="8">
    <location>
        <begin position="615"/>
        <end position="639"/>
    </location>
</feature>
<reference evidence="11 12" key="1">
    <citation type="submission" date="2015-04" db="EMBL/GenBank/DDBJ databases">
        <title>Lasius niger genome sequencing.</title>
        <authorList>
            <person name="Konorov E.A."/>
            <person name="Nikitin M.A."/>
            <person name="Kirill M.V."/>
            <person name="Chang P."/>
        </authorList>
    </citation>
    <scope>NUCLEOTIDE SEQUENCE [LARGE SCALE GENOMIC DNA]</scope>
    <source>
        <tissue evidence="11">Whole</tissue>
    </source>
</reference>
<accession>A0A0J7K207</accession>
<dbReference type="Pfam" id="PF00664">
    <property type="entry name" value="ABC_membrane"/>
    <property type="match status" value="1"/>
</dbReference>
<keyword evidence="4 8" id="KW-0812">Transmembrane</keyword>
<feature type="domain" description="Peptidase C39" evidence="10">
    <location>
        <begin position="428"/>
        <end position="547"/>
    </location>
</feature>
<dbReference type="PRINTS" id="PR01490">
    <property type="entry name" value="RTXTOXIND"/>
</dbReference>
<evidence type="ECO:0000256" key="8">
    <source>
        <dbReference type="SAM" id="Phobius"/>
    </source>
</evidence>
<keyword evidence="3" id="KW-0813">Transport</keyword>
<dbReference type="InterPro" id="IPR050739">
    <property type="entry name" value="MFP"/>
</dbReference>
<dbReference type="InterPro" id="IPR005074">
    <property type="entry name" value="Peptidase_C39"/>
</dbReference>
<dbReference type="EMBL" id="LBMM01016287">
    <property type="protein sequence ID" value="KMQ84478.1"/>
    <property type="molecule type" value="Genomic_DNA"/>
</dbReference>
<dbReference type="InterPro" id="IPR033838">
    <property type="entry name" value="CvaB_peptidase"/>
</dbReference>
<dbReference type="GO" id="GO:0008234">
    <property type="term" value="F:cysteine-type peptidase activity"/>
    <property type="evidence" value="ECO:0007669"/>
    <property type="project" value="InterPro"/>
</dbReference>
<feature type="transmembrane region" description="Helical" evidence="8">
    <location>
        <begin position="32"/>
        <end position="51"/>
    </location>
</feature>
<dbReference type="InterPro" id="IPR006144">
    <property type="entry name" value="Secretion_HlyD_CS"/>
</dbReference>
<protein>
    <submittedName>
        <fullName evidence="11">Secretion atpase</fullName>
    </submittedName>
</protein>
<keyword evidence="5 8" id="KW-1133">Transmembrane helix</keyword>
<dbReference type="Gene3D" id="3.90.70.10">
    <property type="entry name" value="Cysteine proteinases"/>
    <property type="match status" value="1"/>
</dbReference>
<dbReference type="InterPro" id="IPR036640">
    <property type="entry name" value="ABC1_TM_sf"/>
</dbReference>
<dbReference type="Pfam" id="PF03412">
    <property type="entry name" value="Peptidase_C39"/>
    <property type="match status" value="1"/>
</dbReference>
<dbReference type="GO" id="GO:0009306">
    <property type="term" value="P:protein secretion"/>
    <property type="evidence" value="ECO:0007669"/>
    <property type="project" value="InterPro"/>
</dbReference>
<dbReference type="PROSITE" id="PS50990">
    <property type="entry name" value="PEPTIDASE_C39"/>
    <property type="match status" value="1"/>
</dbReference>
<dbReference type="OrthoDB" id="10573596at2759"/>
<keyword evidence="12" id="KW-1185">Reference proteome</keyword>
<evidence type="ECO:0000259" key="9">
    <source>
        <dbReference type="PROSITE" id="PS50929"/>
    </source>
</evidence>
<evidence type="ECO:0000256" key="4">
    <source>
        <dbReference type="ARBA" id="ARBA00022692"/>
    </source>
</evidence>
<evidence type="ECO:0000313" key="12">
    <source>
        <dbReference type="Proteomes" id="UP000036403"/>
    </source>
</evidence>